<dbReference type="GO" id="GO:0004930">
    <property type="term" value="F:G protein-coupled receptor activity"/>
    <property type="evidence" value="ECO:0007669"/>
    <property type="project" value="InterPro"/>
</dbReference>
<dbReference type="Gene3D" id="1.20.1070.10">
    <property type="entry name" value="Rhodopsin 7-helix transmembrane proteins"/>
    <property type="match status" value="1"/>
</dbReference>
<keyword evidence="7" id="KW-1185">Reference proteome</keyword>
<gene>
    <name evidence="6" type="ORF">DPMN_102462</name>
</gene>
<keyword evidence="3 5" id="KW-1133">Transmembrane helix</keyword>
<dbReference type="AlphaFoldDB" id="A0A9D4LJD3"/>
<evidence type="ECO:0000256" key="5">
    <source>
        <dbReference type="SAM" id="Phobius"/>
    </source>
</evidence>
<evidence type="ECO:0000256" key="1">
    <source>
        <dbReference type="ARBA" id="ARBA00004141"/>
    </source>
</evidence>
<evidence type="ECO:0008006" key="8">
    <source>
        <dbReference type="Google" id="ProtNLM"/>
    </source>
</evidence>
<feature type="transmembrane region" description="Helical" evidence="5">
    <location>
        <begin position="25"/>
        <end position="48"/>
    </location>
</feature>
<evidence type="ECO:0000256" key="2">
    <source>
        <dbReference type="ARBA" id="ARBA00022692"/>
    </source>
</evidence>
<feature type="transmembrane region" description="Helical" evidence="5">
    <location>
        <begin position="54"/>
        <end position="71"/>
    </location>
</feature>
<name>A0A9D4LJD3_DREPO</name>
<evidence type="ECO:0000313" key="6">
    <source>
        <dbReference type="EMBL" id="KAH3859643.1"/>
    </source>
</evidence>
<reference evidence="6" key="2">
    <citation type="submission" date="2020-11" db="EMBL/GenBank/DDBJ databases">
        <authorList>
            <person name="McCartney M.A."/>
            <person name="Auch B."/>
            <person name="Kono T."/>
            <person name="Mallez S."/>
            <person name="Becker A."/>
            <person name="Gohl D.M."/>
            <person name="Silverstein K.A.T."/>
            <person name="Koren S."/>
            <person name="Bechman K.B."/>
            <person name="Herman A."/>
            <person name="Abrahante J.E."/>
            <person name="Garbe J."/>
        </authorList>
    </citation>
    <scope>NUCLEOTIDE SEQUENCE</scope>
    <source>
        <strain evidence="6">Duluth1</strain>
        <tissue evidence="6">Whole animal</tissue>
    </source>
</reference>
<keyword evidence="2 5" id="KW-0812">Transmembrane</keyword>
<evidence type="ECO:0000256" key="3">
    <source>
        <dbReference type="ARBA" id="ARBA00022989"/>
    </source>
</evidence>
<dbReference type="Pfam" id="PF00002">
    <property type="entry name" value="7tm_2"/>
    <property type="match status" value="1"/>
</dbReference>
<dbReference type="InterPro" id="IPR000832">
    <property type="entry name" value="GPCR_2_secretin-like"/>
</dbReference>
<protein>
    <recommendedName>
        <fullName evidence="8">G-protein coupled receptors family 2 profile 2 domain-containing protein</fullName>
    </recommendedName>
</protein>
<comment type="caution">
    <text evidence="6">The sequence shown here is derived from an EMBL/GenBank/DDBJ whole genome shotgun (WGS) entry which is preliminary data.</text>
</comment>
<proteinExistence type="predicted"/>
<keyword evidence="4 5" id="KW-0472">Membrane</keyword>
<accession>A0A9D4LJD3</accession>
<dbReference type="EMBL" id="JAIWYP010000003">
    <property type="protein sequence ID" value="KAH3859643.1"/>
    <property type="molecule type" value="Genomic_DNA"/>
</dbReference>
<sequence length="120" mass="13882">MLLLWLTFDTELASEYRYNAYANRAGVRCLCLLLPLMGCTWVIGLFYVNESIAWVQYVFAMCNSLQIRNALQKQKRKKHSQSFMSTNKTFVSTSFTEDSLALSYRMRDAATINETDIRIA</sequence>
<evidence type="ECO:0000313" key="7">
    <source>
        <dbReference type="Proteomes" id="UP000828390"/>
    </source>
</evidence>
<reference evidence="6" key="1">
    <citation type="journal article" date="2019" name="bioRxiv">
        <title>The Genome of the Zebra Mussel, Dreissena polymorpha: A Resource for Invasive Species Research.</title>
        <authorList>
            <person name="McCartney M.A."/>
            <person name="Auch B."/>
            <person name="Kono T."/>
            <person name="Mallez S."/>
            <person name="Zhang Y."/>
            <person name="Obille A."/>
            <person name="Becker A."/>
            <person name="Abrahante J.E."/>
            <person name="Garbe J."/>
            <person name="Badalamenti J.P."/>
            <person name="Herman A."/>
            <person name="Mangelson H."/>
            <person name="Liachko I."/>
            <person name="Sullivan S."/>
            <person name="Sone E.D."/>
            <person name="Koren S."/>
            <person name="Silverstein K.A.T."/>
            <person name="Beckman K.B."/>
            <person name="Gohl D.M."/>
        </authorList>
    </citation>
    <scope>NUCLEOTIDE SEQUENCE</scope>
    <source>
        <strain evidence="6">Duluth1</strain>
        <tissue evidence="6">Whole animal</tissue>
    </source>
</reference>
<organism evidence="6 7">
    <name type="scientific">Dreissena polymorpha</name>
    <name type="common">Zebra mussel</name>
    <name type="synonym">Mytilus polymorpha</name>
    <dbReference type="NCBI Taxonomy" id="45954"/>
    <lineage>
        <taxon>Eukaryota</taxon>
        <taxon>Metazoa</taxon>
        <taxon>Spiralia</taxon>
        <taxon>Lophotrochozoa</taxon>
        <taxon>Mollusca</taxon>
        <taxon>Bivalvia</taxon>
        <taxon>Autobranchia</taxon>
        <taxon>Heteroconchia</taxon>
        <taxon>Euheterodonta</taxon>
        <taxon>Imparidentia</taxon>
        <taxon>Neoheterodontei</taxon>
        <taxon>Myida</taxon>
        <taxon>Dreissenoidea</taxon>
        <taxon>Dreissenidae</taxon>
        <taxon>Dreissena</taxon>
    </lineage>
</organism>
<dbReference type="GO" id="GO:0016020">
    <property type="term" value="C:membrane"/>
    <property type="evidence" value="ECO:0007669"/>
    <property type="project" value="UniProtKB-SubCell"/>
</dbReference>
<comment type="subcellular location">
    <subcellularLocation>
        <location evidence="1">Membrane</location>
        <topology evidence="1">Multi-pass membrane protein</topology>
    </subcellularLocation>
</comment>
<evidence type="ECO:0000256" key="4">
    <source>
        <dbReference type="ARBA" id="ARBA00023136"/>
    </source>
</evidence>
<dbReference type="Proteomes" id="UP000828390">
    <property type="component" value="Unassembled WGS sequence"/>
</dbReference>